<organism evidence="2 3">
    <name type="scientific">Candidatus Gottesmanbacteria bacterium RIFCSPHIGHO2_01_FULL_39_10</name>
    <dbReference type="NCBI Taxonomy" id="1798375"/>
    <lineage>
        <taxon>Bacteria</taxon>
        <taxon>Candidatus Gottesmaniibacteriota</taxon>
    </lineage>
</organism>
<name>A0A1F5ZPE4_9BACT</name>
<dbReference type="AlphaFoldDB" id="A0A1F5ZPE4"/>
<dbReference type="Proteomes" id="UP000177383">
    <property type="component" value="Unassembled WGS sequence"/>
</dbReference>
<evidence type="ECO:0000256" key="1">
    <source>
        <dbReference type="SAM" id="MobiDB-lite"/>
    </source>
</evidence>
<accession>A0A1F5ZPE4</accession>
<dbReference type="EMBL" id="MFJE01000022">
    <property type="protein sequence ID" value="OGG14253.1"/>
    <property type="molecule type" value="Genomic_DNA"/>
</dbReference>
<evidence type="ECO:0000313" key="2">
    <source>
        <dbReference type="EMBL" id="OGG14253.1"/>
    </source>
</evidence>
<evidence type="ECO:0000313" key="3">
    <source>
        <dbReference type="Proteomes" id="UP000177383"/>
    </source>
</evidence>
<proteinExistence type="predicted"/>
<gene>
    <name evidence="2" type="ORF">A2773_06570</name>
</gene>
<reference evidence="2 3" key="1">
    <citation type="journal article" date="2016" name="Nat. Commun.">
        <title>Thousands of microbial genomes shed light on interconnected biogeochemical processes in an aquifer system.</title>
        <authorList>
            <person name="Anantharaman K."/>
            <person name="Brown C.T."/>
            <person name="Hug L.A."/>
            <person name="Sharon I."/>
            <person name="Castelle C.J."/>
            <person name="Probst A.J."/>
            <person name="Thomas B.C."/>
            <person name="Singh A."/>
            <person name="Wilkins M.J."/>
            <person name="Karaoz U."/>
            <person name="Brodie E.L."/>
            <person name="Williams K.H."/>
            <person name="Hubbard S.S."/>
            <person name="Banfield J.F."/>
        </authorList>
    </citation>
    <scope>NUCLEOTIDE SEQUENCE [LARGE SCALE GENOMIC DNA]</scope>
</reference>
<comment type="caution">
    <text evidence="2">The sequence shown here is derived from an EMBL/GenBank/DDBJ whole genome shotgun (WGS) entry which is preliminary data.</text>
</comment>
<feature type="compositionally biased region" description="Low complexity" evidence="1">
    <location>
        <begin position="38"/>
        <end position="52"/>
    </location>
</feature>
<feature type="region of interest" description="Disordered" evidence="1">
    <location>
        <begin position="38"/>
        <end position="71"/>
    </location>
</feature>
<sequence>MSGELLSPPISDPIAQEATHIPEIPVTNPLCPAVVEATPSAETPATTTSKTEGMFGVKPEDAGPIADRFQQ</sequence>
<dbReference type="STRING" id="1798375.A2773_06570"/>
<protein>
    <submittedName>
        <fullName evidence="2">Uncharacterized protein</fullName>
    </submittedName>
</protein>